<gene>
    <name evidence="1" type="ORF">Vadar_016366</name>
</gene>
<evidence type="ECO:0000313" key="1">
    <source>
        <dbReference type="EMBL" id="KAH7837655.1"/>
    </source>
</evidence>
<keyword evidence="2" id="KW-1185">Reference proteome</keyword>
<dbReference type="Proteomes" id="UP000828048">
    <property type="component" value="Chromosome 6"/>
</dbReference>
<proteinExistence type="predicted"/>
<dbReference type="EMBL" id="CM037156">
    <property type="protein sequence ID" value="KAH7837655.1"/>
    <property type="molecule type" value="Genomic_DNA"/>
</dbReference>
<organism evidence="1 2">
    <name type="scientific">Vaccinium darrowii</name>
    <dbReference type="NCBI Taxonomy" id="229202"/>
    <lineage>
        <taxon>Eukaryota</taxon>
        <taxon>Viridiplantae</taxon>
        <taxon>Streptophyta</taxon>
        <taxon>Embryophyta</taxon>
        <taxon>Tracheophyta</taxon>
        <taxon>Spermatophyta</taxon>
        <taxon>Magnoliopsida</taxon>
        <taxon>eudicotyledons</taxon>
        <taxon>Gunneridae</taxon>
        <taxon>Pentapetalae</taxon>
        <taxon>asterids</taxon>
        <taxon>Ericales</taxon>
        <taxon>Ericaceae</taxon>
        <taxon>Vaccinioideae</taxon>
        <taxon>Vaccinieae</taxon>
        <taxon>Vaccinium</taxon>
    </lineage>
</organism>
<evidence type="ECO:0000313" key="2">
    <source>
        <dbReference type="Proteomes" id="UP000828048"/>
    </source>
</evidence>
<sequence>MESKKQYRSRLNWLKNRTSTPPPLFYFFTLTVFSLSFFFFFSSAFAILDTTKTTPCQDRMIRCQMTGTKADMINIQESENLFKKIIGKKEMMMPKSTKSEVSPMSLTAITRRFLGGPGSWPPRCTSKCGRCSPCKPVHVPVPPGTPVTTEYYPEAWRCKCGNRLFMP</sequence>
<protein>
    <submittedName>
        <fullName evidence="1">Uncharacterized protein</fullName>
    </submittedName>
</protein>
<accession>A0ACB7XAF4</accession>
<comment type="caution">
    <text evidence="1">The sequence shown here is derived from an EMBL/GenBank/DDBJ whole genome shotgun (WGS) entry which is preliminary data.</text>
</comment>
<reference evidence="1 2" key="1">
    <citation type="journal article" date="2021" name="Hortic Res">
        <title>High-quality reference genome and annotation aids understanding of berry development for evergreen blueberry (Vaccinium darrowii).</title>
        <authorList>
            <person name="Yu J."/>
            <person name="Hulse-Kemp A.M."/>
            <person name="Babiker E."/>
            <person name="Staton M."/>
        </authorList>
    </citation>
    <scope>NUCLEOTIDE SEQUENCE [LARGE SCALE GENOMIC DNA]</scope>
    <source>
        <strain evidence="2">cv. NJ 8807/NJ 8810</strain>
        <tissue evidence="1">Young leaf</tissue>
    </source>
</reference>
<name>A0ACB7XAF4_9ERIC</name>